<evidence type="ECO:0000313" key="2">
    <source>
        <dbReference type="EMBL" id="QPI49333.1"/>
    </source>
</evidence>
<evidence type="ECO:0000313" key="3">
    <source>
        <dbReference type="Proteomes" id="UP000662888"/>
    </source>
</evidence>
<evidence type="ECO:0000256" key="1">
    <source>
        <dbReference type="SAM" id="Phobius"/>
    </source>
</evidence>
<dbReference type="Proteomes" id="UP000662888">
    <property type="component" value="Chromosome"/>
</dbReference>
<reference evidence="2 3" key="1">
    <citation type="submission" date="2020-11" db="EMBL/GenBank/DDBJ databases">
        <authorList>
            <person name="Sun Q."/>
        </authorList>
    </citation>
    <scope>NUCLEOTIDE SEQUENCE [LARGE SCALE GENOMIC DNA]</scope>
    <source>
        <strain evidence="2 3">P8398</strain>
    </source>
</reference>
<keyword evidence="1" id="KW-0812">Transmembrane</keyword>
<protein>
    <submittedName>
        <fullName evidence="2">Uncharacterized protein</fullName>
    </submittedName>
</protein>
<accession>A0AA48WCR0</accession>
<organism evidence="2 3">
    <name type="scientific">Massilia antarctica</name>
    <dbReference type="NCBI Taxonomy" id="2765360"/>
    <lineage>
        <taxon>Bacteria</taxon>
        <taxon>Pseudomonadati</taxon>
        <taxon>Pseudomonadota</taxon>
        <taxon>Betaproteobacteria</taxon>
        <taxon>Burkholderiales</taxon>
        <taxon>Oxalobacteraceae</taxon>
        <taxon>Telluria group</taxon>
        <taxon>Massilia</taxon>
    </lineage>
</organism>
<sequence length="45" mass="5057">MGNSLHNKIYLGRSSVLRSRPMQVVLLVGALISIGVVWFLFRTVK</sequence>
<dbReference type="EMBL" id="CP065053">
    <property type="protein sequence ID" value="QPI49333.1"/>
    <property type="molecule type" value="Genomic_DNA"/>
</dbReference>
<dbReference type="RefSeq" id="WP_206088889.1">
    <property type="nucleotide sequence ID" value="NZ_CP065053.1"/>
</dbReference>
<keyword evidence="1" id="KW-1133">Transmembrane helix</keyword>
<proteinExistence type="predicted"/>
<keyword evidence="3" id="KW-1185">Reference proteome</keyword>
<name>A0AA48WCR0_9BURK</name>
<keyword evidence="1" id="KW-0472">Membrane</keyword>
<gene>
    <name evidence="2" type="ORF">IV454_28435</name>
</gene>
<feature type="transmembrane region" description="Helical" evidence="1">
    <location>
        <begin position="21"/>
        <end position="41"/>
    </location>
</feature>